<dbReference type="Gene3D" id="4.10.240.10">
    <property type="entry name" value="Zn(2)-C6 fungal-type DNA-binding domain"/>
    <property type="match status" value="1"/>
</dbReference>
<name>A0ABR1HEM7_9HYPO</name>
<keyword evidence="6" id="KW-0539">Nucleus</keyword>
<comment type="caution">
    <text evidence="8">The sequence shown here is derived from an EMBL/GenBank/DDBJ whole genome shotgun (WGS) entry which is preliminary data.</text>
</comment>
<dbReference type="Pfam" id="PF04082">
    <property type="entry name" value="Fungal_trans"/>
    <property type="match status" value="1"/>
</dbReference>
<keyword evidence="9" id="KW-1185">Reference proteome</keyword>
<dbReference type="PANTHER" id="PTHR31313:SF83">
    <property type="entry name" value="ZN(II)2CYS6 TRANSCRIPTION FACTOR (EUROFUNG)"/>
    <property type="match status" value="1"/>
</dbReference>
<evidence type="ECO:0000256" key="2">
    <source>
        <dbReference type="ARBA" id="ARBA00022833"/>
    </source>
</evidence>
<evidence type="ECO:0000259" key="7">
    <source>
        <dbReference type="SMART" id="SM00906"/>
    </source>
</evidence>
<proteinExistence type="predicted"/>
<keyword evidence="1" id="KW-0479">Metal-binding</keyword>
<accession>A0ABR1HEM7</accession>
<dbReference type="PANTHER" id="PTHR31313">
    <property type="entry name" value="TY1 ENHANCER ACTIVATOR"/>
    <property type="match status" value="1"/>
</dbReference>
<protein>
    <recommendedName>
        <fullName evidence="7">Xylanolytic transcriptional activator regulatory domain-containing protein</fullName>
    </recommendedName>
</protein>
<evidence type="ECO:0000256" key="3">
    <source>
        <dbReference type="ARBA" id="ARBA00023015"/>
    </source>
</evidence>
<keyword evidence="5" id="KW-0804">Transcription</keyword>
<keyword evidence="4" id="KW-0238">DNA-binding</keyword>
<evidence type="ECO:0000256" key="5">
    <source>
        <dbReference type="ARBA" id="ARBA00023163"/>
    </source>
</evidence>
<dbReference type="Proteomes" id="UP001498476">
    <property type="component" value="Unassembled WGS sequence"/>
</dbReference>
<dbReference type="CDD" id="cd12148">
    <property type="entry name" value="fungal_TF_MHR"/>
    <property type="match status" value="1"/>
</dbReference>
<keyword evidence="3" id="KW-0805">Transcription regulation</keyword>
<dbReference type="SMART" id="SM00906">
    <property type="entry name" value="Fungal_trans"/>
    <property type="match status" value="1"/>
</dbReference>
<feature type="domain" description="Xylanolytic transcriptional activator regulatory" evidence="7">
    <location>
        <begin position="275"/>
        <end position="356"/>
    </location>
</feature>
<gene>
    <name evidence="8" type="ORF">QQX98_003192</name>
</gene>
<keyword evidence="2" id="KW-0862">Zinc</keyword>
<sequence>MNCDGQQPCSRCVDRVLGCTYDTTHENRGSITRSYARLLQARIKLLEEVLQLHSIDIDASVSHLSARNSESLEGPSSAVFTTSLAFNELCSTFEGALCFDETSNFDQDGEARFFGPTSGRLEFKSPSSEQFTPSSDDSAVVQEPTRPRFELALSELSQQTDISEELDEHLINLYFEWEQPWNQVVNERLFRHSRQNGGRFFSPLLLNSILGLGSRYSDRIEVRTDPDDPNTAGRMFLETAEVLLHFDLKWPSITTIQSLAVMAMLYVAVGSDAAGWLHHGMAIRLALDMGLNLDSTVLGGSTRLSAEEVGLRHQIYWSLYCTDKLWASYTGRVCTMLTRGFFDSCLLTLKGWFYDLPPELKLDRRSGAGARSPHVYILNMVYHTSVILLAKPFLSKAARSKVSSFERQQGSVDEFSERAYSLCVEAVAEISQLGDRYRELFGGFHKSPLTATHCTLTAALVTLRLSQEEEESISEEREKLVLSCIQTLQELSDSWTPPRRYWPAVFKMVQERQTKKTEWIKNSIGHGSDTEFLQPLRVDPTDTIDALHDRIATTNQMTEASRGDQAVFGTTLSERTSSDEPLVGPVGDDIQSMSNMSCAPEFQFNLDPDLLPWDNMGFESLSGFNGSWDEAPVWAPL</sequence>
<evidence type="ECO:0000256" key="4">
    <source>
        <dbReference type="ARBA" id="ARBA00023125"/>
    </source>
</evidence>
<dbReference type="InterPro" id="IPR036864">
    <property type="entry name" value="Zn2-C6_fun-type_DNA-bd_sf"/>
</dbReference>
<dbReference type="InterPro" id="IPR051615">
    <property type="entry name" value="Transcr_Regulatory_Elem"/>
</dbReference>
<reference evidence="8 9" key="1">
    <citation type="journal article" date="2025" name="Microbiol. Resour. Announc.">
        <title>Draft genome sequences for Neonectria magnoliae and Neonectria punicea, canker pathogens of Liriodendron tulipifera and Acer saccharum in West Virginia.</title>
        <authorList>
            <person name="Petronek H.M."/>
            <person name="Kasson M.T."/>
            <person name="Metheny A.M."/>
            <person name="Stauder C.M."/>
            <person name="Lovett B."/>
            <person name="Lynch S.C."/>
            <person name="Garnas J.R."/>
            <person name="Kasson L.R."/>
            <person name="Stajich J.E."/>
        </authorList>
    </citation>
    <scope>NUCLEOTIDE SEQUENCE [LARGE SCALE GENOMIC DNA]</scope>
    <source>
        <strain evidence="8 9">NRRL 64653</strain>
    </source>
</reference>
<evidence type="ECO:0000256" key="6">
    <source>
        <dbReference type="ARBA" id="ARBA00023242"/>
    </source>
</evidence>
<dbReference type="InterPro" id="IPR007219">
    <property type="entry name" value="XnlR_reg_dom"/>
</dbReference>
<dbReference type="EMBL" id="JAZAVJ010000036">
    <property type="protein sequence ID" value="KAK7419601.1"/>
    <property type="molecule type" value="Genomic_DNA"/>
</dbReference>
<evidence type="ECO:0000313" key="9">
    <source>
        <dbReference type="Proteomes" id="UP001498476"/>
    </source>
</evidence>
<evidence type="ECO:0000313" key="8">
    <source>
        <dbReference type="EMBL" id="KAK7419601.1"/>
    </source>
</evidence>
<evidence type="ECO:0000256" key="1">
    <source>
        <dbReference type="ARBA" id="ARBA00022723"/>
    </source>
</evidence>
<organism evidence="8 9">
    <name type="scientific">Neonectria punicea</name>
    <dbReference type="NCBI Taxonomy" id="979145"/>
    <lineage>
        <taxon>Eukaryota</taxon>
        <taxon>Fungi</taxon>
        <taxon>Dikarya</taxon>
        <taxon>Ascomycota</taxon>
        <taxon>Pezizomycotina</taxon>
        <taxon>Sordariomycetes</taxon>
        <taxon>Hypocreomycetidae</taxon>
        <taxon>Hypocreales</taxon>
        <taxon>Nectriaceae</taxon>
        <taxon>Neonectria</taxon>
    </lineage>
</organism>